<dbReference type="InterPro" id="IPR001478">
    <property type="entry name" value="PDZ"/>
</dbReference>
<accession>A0ABT9BEL0</accession>
<dbReference type="PROSITE" id="PS50106">
    <property type="entry name" value="PDZ"/>
    <property type="match status" value="1"/>
</dbReference>
<name>A0ABT9BEL0_9BACT</name>
<dbReference type="Pfam" id="PF13650">
    <property type="entry name" value="Asp_protease_2"/>
    <property type="match status" value="1"/>
</dbReference>
<dbReference type="GO" id="GO:0008233">
    <property type="term" value="F:peptidase activity"/>
    <property type="evidence" value="ECO:0007669"/>
    <property type="project" value="UniProtKB-KW"/>
</dbReference>
<dbReference type="EMBL" id="JAUQSY010000010">
    <property type="protein sequence ID" value="MDO7876205.1"/>
    <property type="molecule type" value="Genomic_DNA"/>
</dbReference>
<dbReference type="PROSITE" id="PS50175">
    <property type="entry name" value="ASP_PROT_RETROV"/>
    <property type="match status" value="1"/>
</dbReference>
<dbReference type="CDD" id="cd05483">
    <property type="entry name" value="retropepsin_like_bacteria"/>
    <property type="match status" value="1"/>
</dbReference>
<keyword evidence="5" id="KW-0645">Protease</keyword>
<keyword evidence="1" id="KW-0378">Hydrolase</keyword>
<reference evidence="5" key="1">
    <citation type="submission" date="2023-07" db="EMBL/GenBank/DDBJ databases">
        <authorList>
            <person name="Kim M.K."/>
        </authorList>
    </citation>
    <scope>NUCLEOTIDE SEQUENCE</scope>
    <source>
        <strain evidence="5">ASUV-10-1</strain>
    </source>
</reference>
<dbReference type="GO" id="GO:0006508">
    <property type="term" value="P:proteolysis"/>
    <property type="evidence" value="ECO:0007669"/>
    <property type="project" value="UniProtKB-KW"/>
</dbReference>
<dbReference type="Gene3D" id="2.30.42.10">
    <property type="match status" value="1"/>
</dbReference>
<feature type="domain" description="PDZ" evidence="3">
    <location>
        <begin position="332"/>
        <end position="402"/>
    </location>
</feature>
<dbReference type="InterPro" id="IPR034122">
    <property type="entry name" value="Retropepsin-like_bacterial"/>
</dbReference>
<dbReference type="SUPFAM" id="SSF50156">
    <property type="entry name" value="PDZ domain-like"/>
    <property type="match status" value="1"/>
</dbReference>
<dbReference type="Pfam" id="PF17820">
    <property type="entry name" value="PDZ_6"/>
    <property type="match status" value="1"/>
</dbReference>
<evidence type="ECO:0000259" key="4">
    <source>
        <dbReference type="PROSITE" id="PS50175"/>
    </source>
</evidence>
<gene>
    <name evidence="5" type="ORF">Q5H93_15785</name>
</gene>
<keyword evidence="6" id="KW-1185">Reference proteome</keyword>
<evidence type="ECO:0000259" key="3">
    <source>
        <dbReference type="PROSITE" id="PS50106"/>
    </source>
</evidence>
<evidence type="ECO:0000256" key="2">
    <source>
        <dbReference type="SAM" id="SignalP"/>
    </source>
</evidence>
<dbReference type="InterPro" id="IPR036034">
    <property type="entry name" value="PDZ_sf"/>
</dbReference>
<proteinExistence type="predicted"/>
<feature type="signal peptide" evidence="2">
    <location>
        <begin position="1"/>
        <end position="23"/>
    </location>
</feature>
<dbReference type="InterPro" id="IPR001995">
    <property type="entry name" value="Peptidase_A2_cat"/>
</dbReference>
<dbReference type="SMART" id="SM00228">
    <property type="entry name" value="PDZ"/>
    <property type="match status" value="1"/>
</dbReference>
<evidence type="ECO:0000313" key="5">
    <source>
        <dbReference type="EMBL" id="MDO7876205.1"/>
    </source>
</evidence>
<dbReference type="InterPro" id="IPR021109">
    <property type="entry name" value="Peptidase_aspartic_dom_sf"/>
</dbReference>
<dbReference type="SUPFAM" id="SSF50630">
    <property type="entry name" value="Acid proteases"/>
    <property type="match status" value="1"/>
</dbReference>
<dbReference type="Gene3D" id="2.40.70.10">
    <property type="entry name" value="Acid Proteases"/>
    <property type="match status" value="2"/>
</dbReference>
<keyword evidence="2" id="KW-0732">Signal</keyword>
<evidence type="ECO:0000313" key="6">
    <source>
        <dbReference type="Proteomes" id="UP001176429"/>
    </source>
</evidence>
<dbReference type="RefSeq" id="WP_305007558.1">
    <property type="nucleotide sequence ID" value="NZ_JAUQSY010000010.1"/>
</dbReference>
<organism evidence="5 6">
    <name type="scientific">Hymenobacter aranciens</name>
    <dbReference type="NCBI Taxonomy" id="3063996"/>
    <lineage>
        <taxon>Bacteria</taxon>
        <taxon>Pseudomonadati</taxon>
        <taxon>Bacteroidota</taxon>
        <taxon>Cytophagia</taxon>
        <taxon>Cytophagales</taxon>
        <taxon>Hymenobacteraceae</taxon>
        <taxon>Hymenobacter</taxon>
    </lineage>
</organism>
<protein>
    <submittedName>
        <fullName evidence="5">Aspartyl protease family protein</fullName>
    </submittedName>
</protein>
<dbReference type="InterPro" id="IPR041489">
    <property type="entry name" value="PDZ_6"/>
</dbReference>
<evidence type="ECO:0000256" key="1">
    <source>
        <dbReference type="ARBA" id="ARBA00022801"/>
    </source>
</evidence>
<comment type="caution">
    <text evidence="5">The sequence shown here is derived from an EMBL/GenBank/DDBJ whole genome shotgun (WGS) entry which is preliminary data.</text>
</comment>
<feature type="chain" id="PRO_5046077397" evidence="2">
    <location>
        <begin position="24"/>
        <end position="417"/>
    </location>
</feature>
<dbReference type="Proteomes" id="UP001176429">
    <property type="component" value="Unassembled WGS sequence"/>
</dbReference>
<sequence>MLALRRICVLLLLLCGSAAEVWAQPATGPFHLLRPTRKRVRLPFQQQRNFIIVSAKINGTGPYNFLLDTGAGTSIITSPHLADSLGLRRGEKFRVIGAGGQTTSLLAYQLDNLRLTMPGIEAPAMSMLVLSEDVLNLSGYVGMPIHGILGPEFFHSFVVTVLPQQSMLVLQPSAAFQAPRSPHWASLPLQIERSKAYVTVPVHLSDSLQIPLKLVIDTGAGHALSLETGSHPQLQLPPQQLPAELGRGLTGVVRGQLGRVAELRLGHYQLRSVLTSFPDVADVHGRADVHRNGNLGFESLKRFAFTIDYSRQRLWLRPNLHFNEPFEHDMSGLDLLAVGPNLHRFLVLRVAPGSPAAEAGIQPDEELVSVNFMAASAFSLTQISHLLHSSHGRSIILVLRRADGELHTAIVRLKRQI</sequence>
<feature type="domain" description="Peptidase A2" evidence="4">
    <location>
        <begin position="63"/>
        <end position="100"/>
    </location>
</feature>